<organism evidence="2 3">
    <name type="scientific">Megalops atlanticus</name>
    <name type="common">Tarpon</name>
    <name type="synonym">Clupea gigantea</name>
    <dbReference type="NCBI Taxonomy" id="7932"/>
    <lineage>
        <taxon>Eukaryota</taxon>
        <taxon>Metazoa</taxon>
        <taxon>Chordata</taxon>
        <taxon>Craniata</taxon>
        <taxon>Vertebrata</taxon>
        <taxon>Euteleostomi</taxon>
        <taxon>Actinopterygii</taxon>
        <taxon>Neopterygii</taxon>
        <taxon>Teleostei</taxon>
        <taxon>Elopiformes</taxon>
        <taxon>Megalopidae</taxon>
        <taxon>Megalops</taxon>
    </lineage>
</organism>
<name>A0A9D3PTF4_MEGAT</name>
<dbReference type="EMBL" id="JAFDVH010000011">
    <property type="protein sequence ID" value="KAG7468176.1"/>
    <property type="molecule type" value="Genomic_DNA"/>
</dbReference>
<comment type="caution">
    <text evidence="2">The sequence shown here is derived from an EMBL/GenBank/DDBJ whole genome shotgun (WGS) entry which is preliminary data.</text>
</comment>
<keyword evidence="3" id="KW-1185">Reference proteome</keyword>
<evidence type="ECO:0000313" key="3">
    <source>
        <dbReference type="Proteomes" id="UP001046870"/>
    </source>
</evidence>
<reference evidence="2" key="1">
    <citation type="submission" date="2021-01" db="EMBL/GenBank/DDBJ databases">
        <authorList>
            <person name="Zahm M."/>
            <person name="Roques C."/>
            <person name="Cabau C."/>
            <person name="Klopp C."/>
            <person name="Donnadieu C."/>
            <person name="Jouanno E."/>
            <person name="Lampietro C."/>
            <person name="Louis A."/>
            <person name="Herpin A."/>
            <person name="Echchiki A."/>
            <person name="Berthelot C."/>
            <person name="Parey E."/>
            <person name="Roest-Crollius H."/>
            <person name="Braasch I."/>
            <person name="Postlethwait J."/>
            <person name="Bobe J."/>
            <person name="Montfort J."/>
            <person name="Bouchez O."/>
            <person name="Begum T."/>
            <person name="Mejri S."/>
            <person name="Adams A."/>
            <person name="Chen W.-J."/>
            <person name="Guiguen Y."/>
        </authorList>
    </citation>
    <scope>NUCLEOTIDE SEQUENCE</scope>
    <source>
        <strain evidence="2">YG-15Mar2019-1</strain>
        <tissue evidence="2">Brain</tissue>
    </source>
</reference>
<proteinExistence type="predicted"/>
<dbReference type="AlphaFoldDB" id="A0A9D3PTF4"/>
<accession>A0A9D3PTF4</accession>
<protein>
    <submittedName>
        <fullName evidence="2">Uncharacterized protein</fullName>
    </submittedName>
</protein>
<evidence type="ECO:0000256" key="1">
    <source>
        <dbReference type="SAM" id="MobiDB-lite"/>
    </source>
</evidence>
<sequence length="72" mass="7768">MPRFPPRGEWRGSAFPPDAGRQQVTRGAWLSWGLATPSPFFPTGEKRSEATGSGSARGRWPYTGPTPPSPSP</sequence>
<feature type="compositionally biased region" description="Basic and acidic residues" evidence="1">
    <location>
        <begin position="1"/>
        <end position="10"/>
    </location>
</feature>
<evidence type="ECO:0000313" key="2">
    <source>
        <dbReference type="EMBL" id="KAG7468176.1"/>
    </source>
</evidence>
<feature type="region of interest" description="Disordered" evidence="1">
    <location>
        <begin position="1"/>
        <end position="72"/>
    </location>
</feature>
<dbReference type="Proteomes" id="UP001046870">
    <property type="component" value="Chromosome 11"/>
</dbReference>
<gene>
    <name evidence="2" type="ORF">MATL_G00140080</name>
</gene>